<protein>
    <submittedName>
        <fullName evidence="2">Uncharacterized protein</fullName>
    </submittedName>
</protein>
<keyword evidence="1" id="KW-0472">Membrane</keyword>
<evidence type="ECO:0000256" key="1">
    <source>
        <dbReference type="SAM" id="Phobius"/>
    </source>
</evidence>
<sequence>MWTILGVNVLKQRKHLGICNTCVTANEKQEASKQRWLPKICIGHVAMAAGLIYILVSQLLMI</sequence>
<evidence type="ECO:0000313" key="2">
    <source>
        <dbReference type="EMBL" id="MFC3040784.1"/>
    </source>
</evidence>
<keyword evidence="3" id="KW-1185">Reference proteome</keyword>
<proteinExistence type="predicted"/>
<feature type="transmembrane region" description="Helical" evidence="1">
    <location>
        <begin position="36"/>
        <end position="56"/>
    </location>
</feature>
<evidence type="ECO:0000313" key="3">
    <source>
        <dbReference type="Proteomes" id="UP001595279"/>
    </source>
</evidence>
<keyword evidence="1" id="KW-1133">Transmembrane helix</keyword>
<dbReference type="Proteomes" id="UP001595279">
    <property type="component" value="Unassembled WGS sequence"/>
</dbReference>
<reference evidence="3" key="1">
    <citation type="journal article" date="2019" name="Int. J. Syst. Evol. Microbiol.">
        <title>The Global Catalogue of Microorganisms (GCM) 10K type strain sequencing project: providing services to taxonomists for standard genome sequencing and annotation.</title>
        <authorList>
            <consortium name="The Broad Institute Genomics Platform"/>
            <consortium name="The Broad Institute Genome Sequencing Center for Infectious Disease"/>
            <person name="Wu L."/>
            <person name="Ma J."/>
        </authorList>
    </citation>
    <scope>NUCLEOTIDE SEQUENCE [LARGE SCALE GENOMIC DNA]</scope>
    <source>
        <strain evidence="3">KCTC 13128</strain>
    </source>
</reference>
<keyword evidence="1" id="KW-0812">Transmembrane</keyword>
<organism evidence="2 3">
    <name type="scientific">Virgibacillus xinjiangensis</name>
    <dbReference type="NCBI Taxonomy" id="393090"/>
    <lineage>
        <taxon>Bacteria</taxon>
        <taxon>Bacillati</taxon>
        <taxon>Bacillota</taxon>
        <taxon>Bacilli</taxon>
        <taxon>Bacillales</taxon>
        <taxon>Bacillaceae</taxon>
        <taxon>Virgibacillus</taxon>
    </lineage>
</organism>
<name>A0ABV7CX31_9BACI</name>
<comment type="caution">
    <text evidence="2">The sequence shown here is derived from an EMBL/GenBank/DDBJ whole genome shotgun (WGS) entry which is preliminary data.</text>
</comment>
<dbReference type="RefSeq" id="WP_390272369.1">
    <property type="nucleotide sequence ID" value="NZ_JBHRSA010000043.1"/>
</dbReference>
<gene>
    <name evidence="2" type="ORF">ACFOGI_11045</name>
</gene>
<dbReference type="EMBL" id="JBHRSA010000043">
    <property type="protein sequence ID" value="MFC3040784.1"/>
    <property type="molecule type" value="Genomic_DNA"/>
</dbReference>
<accession>A0ABV7CX31</accession>